<gene>
    <name evidence="1" type="ORF">NONO_c60090</name>
</gene>
<dbReference type="KEGG" id="nno:NONO_c60090"/>
<keyword evidence="2" id="KW-1185">Reference proteome</keyword>
<dbReference type="PATRIC" id="fig|1415166.3.peg.6187"/>
<dbReference type="RefSeq" id="WP_148307003.1">
    <property type="nucleotide sequence ID" value="NZ_CP006850.1"/>
</dbReference>
<accession>W5TN52</accession>
<evidence type="ECO:0000313" key="2">
    <source>
        <dbReference type="Proteomes" id="UP000019150"/>
    </source>
</evidence>
<protein>
    <submittedName>
        <fullName evidence="1">Uncharacterized protein</fullName>
    </submittedName>
</protein>
<dbReference type="EMBL" id="CP006850">
    <property type="protein sequence ID" value="AHH20785.1"/>
    <property type="molecule type" value="Genomic_DNA"/>
</dbReference>
<organism evidence="1 2">
    <name type="scientific">Nocardia nova SH22a</name>
    <dbReference type="NCBI Taxonomy" id="1415166"/>
    <lineage>
        <taxon>Bacteria</taxon>
        <taxon>Bacillati</taxon>
        <taxon>Actinomycetota</taxon>
        <taxon>Actinomycetes</taxon>
        <taxon>Mycobacteriales</taxon>
        <taxon>Nocardiaceae</taxon>
        <taxon>Nocardia</taxon>
    </lineage>
</organism>
<dbReference type="STRING" id="1415166.NONO_c60090"/>
<dbReference type="HOGENOM" id="CLU_1353505_0_0_11"/>
<name>W5TN52_9NOCA</name>
<reference evidence="1 2" key="1">
    <citation type="journal article" date="2014" name="Appl. Environ. Microbiol.">
        <title>Insights into the Microbial Degradation of Rubber and Gutta-Percha by Analysis of the Complete Genome of Nocardia nova SH22a.</title>
        <authorList>
            <person name="Luo Q."/>
            <person name="Hiessl S."/>
            <person name="Poehlein A."/>
            <person name="Daniel R."/>
            <person name="Steinbuchel A."/>
        </authorList>
    </citation>
    <scope>NUCLEOTIDE SEQUENCE [LARGE SCALE GENOMIC DNA]</scope>
    <source>
        <strain evidence="1">SH22a</strain>
    </source>
</reference>
<sequence length="202" mass="21421">MTDQIPDARKPAPFSDGDLREFATGLTTASNSYAAVQDLSTELLDARGRLDEVCRLHAKAADGLAQARGWAAWFAAERDHIYRALHAMETDRNQLRARVSELSAGQGELIRKLSKASARLCELDDAAAAAGAAARGGLFAVPAPEPAPCPTCNGAGRVANTDDQEPWSAWSNLPPGSDAAVRLGLVRPIPCPTCNSEENDRG</sequence>
<proteinExistence type="predicted"/>
<dbReference type="Proteomes" id="UP000019150">
    <property type="component" value="Chromosome"/>
</dbReference>
<evidence type="ECO:0000313" key="1">
    <source>
        <dbReference type="EMBL" id="AHH20785.1"/>
    </source>
</evidence>
<dbReference type="AlphaFoldDB" id="W5TN52"/>